<dbReference type="PATRIC" id="fig|1612624.7.peg.4895"/>
<evidence type="ECO:0000256" key="1">
    <source>
        <dbReference type="ARBA" id="ARBA00023239"/>
    </source>
</evidence>
<protein>
    <submittedName>
        <fullName evidence="3">4-oxalomesaconate hydratase</fullName>
    </submittedName>
</protein>
<evidence type="ECO:0000313" key="3">
    <source>
        <dbReference type="EMBL" id="OBZ94488.1"/>
    </source>
</evidence>
<feature type="domain" description="Amidohydrolase-related" evidence="2">
    <location>
        <begin position="3"/>
        <end position="329"/>
    </location>
</feature>
<dbReference type="Pfam" id="PF04909">
    <property type="entry name" value="Amidohydro_2"/>
    <property type="match status" value="1"/>
</dbReference>
<organism evidence="3 4">
    <name type="scientific">Pararhizobium polonicum</name>
    <dbReference type="NCBI Taxonomy" id="1612624"/>
    <lineage>
        <taxon>Bacteria</taxon>
        <taxon>Pseudomonadati</taxon>
        <taxon>Pseudomonadota</taxon>
        <taxon>Alphaproteobacteria</taxon>
        <taxon>Hyphomicrobiales</taxon>
        <taxon>Rhizobiaceae</taxon>
        <taxon>Rhizobium/Agrobacterium group</taxon>
        <taxon>Pararhizobium</taxon>
    </lineage>
</organism>
<dbReference type="InterPro" id="IPR032466">
    <property type="entry name" value="Metal_Hydrolase"/>
</dbReference>
<reference evidence="3 4" key="1">
    <citation type="journal article" date="2016" name="Syst. Appl. Microbiol.">
        <title>Pararhizobium polonicum sp. nov. isolated from tumors on stone fruit rootstocks.</title>
        <authorList>
            <person name="Pulawska J."/>
            <person name="Kuzmanovic N."/>
            <person name="Willems A."/>
            <person name="Pothier J.F."/>
        </authorList>
    </citation>
    <scope>NUCLEOTIDE SEQUENCE [LARGE SCALE GENOMIC DNA]</scope>
    <source>
        <strain evidence="3 4">F5.1</strain>
    </source>
</reference>
<dbReference type="Proteomes" id="UP000093111">
    <property type="component" value="Unassembled WGS sequence"/>
</dbReference>
<dbReference type="InterPro" id="IPR006680">
    <property type="entry name" value="Amidohydro-rel"/>
</dbReference>
<dbReference type="GO" id="GO:0016831">
    <property type="term" value="F:carboxy-lyase activity"/>
    <property type="evidence" value="ECO:0007669"/>
    <property type="project" value="InterPro"/>
</dbReference>
<sequence length="340" mass="38121">MIIDCHGHYTTAPVPHGEWRAQQEAAIKSGGDINPAYPDISDDEIRETIEANQLRLLRERGADMTIFSPRASAMAPHIGGEAVAKVWARRSNDLIKRVVDLYPETFAGVCQLPQTPGISIANSIDELERCVTELGFIGCNLNPDPSGGKFDSPPLTDRAWYPFFEKMVELDVPAMIHVSGSCNHAMHATGAYYIAADTIAFMQFIEGDLFRDFPTLRFIIPHGGGAVPYHWGRYRGLSDMLKRPPLVEHVMKNVYFDTCVYHQPGIDLLFEVIDVENILFGSEMVGAVRGIDPQTGHYFDDTKRYVDALNIPDEDKRKVFELNARRVYPRLDAQLKARGL</sequence>
<dbReference type="SUPFAM" id="SSF51556">
    <property type="entry name" value="Metallo-dependent hydrolases"/>
    <property type="match status" value="1"/>
</dbReference>
<proteinExistence type="predicted"/>
<dbReference type="PANTHER" id="PTHR21240">
    <property type="entry name" value="2-AMINO-3-CARBOXYLMUCONATE-6-SEMIALDEHYDE DECARBOXYLASE"/>
    <property type="match status" value="1"/>
</dbReference>
<dbReference type="GO" id="GO:0005737">
    <property type="term" value="C:cytoplasm"/>
    <property type="evidence" value="ECO:0007669"/>
    <property type="project" value="TreeGrafter"/>
</dbReference>
<dbReference type="GO" id="GO:0016787">
    <property type="term" value="F:hydrolase activity"/>
    <property type="evidence" value="ECO:0007669"/>
    <property type="project" value="InterPro"/>
</dbReference>
<dbReference type="AlphaFoldDB" id="A0A1C7NZX3"/>
<evidence type="ECO:0000259" key="2">
    <source>
        <dbReference type="Pfam" id="PF04909"/>
    </source>
</evidence>
<gene>
    <name evidence="3" type="ORF">ADU59_14895</name>
</gene>
<keyword evidence="4" id="KW-1185">Reference proteome</keyword>
<dbReference type="PANTHER" id="PTHR21240:SF28">
    <property type="entry name" value="ISO-OROTATE DECARBOXYLASE (EUROFUNG)"/>
    <property type="match status" value="1"/>
</dbReference>
<dbReference type="Gene3D" id="3.20.20.140">
    <property type="entry name" value="Metal-dependent hydrolases"/>
    <property type="match status" value="1"/>
</dbReference>
<keyword evidence="1" id="KW-0456">Lyase</keyword>
<dbReference type="EMBL" id="LGLV01000009">
    <property type="protein sequence ID" value="OBZ94488.1"/>
    <property type="molecule type" value="Genomic_DNA"/>
</dbReference>
<evidence type="ECO:0000313" key="4">
    <source>
        <dbReference type="Proteomes" id="UP000093111"/>
    </source>
</evidence>
<accession>A0A1C7NZX3</accession>
<dbReference type="GO" id="GO:0019748">
    <property type="term" value="P:secondary metabolic process"/>
    <property type="evidence" value="ECO:0007669"/>
    <property type="project" value="TreeGrafter"/>
</dbReference>
<dbReference type="RefSeq" id="WP_068954937.1">
    <property type="nucleotide sequence ID" value="NZ_LGLV01000009.1"/>
</dbReference>
<comment type="caution">
    <text evidence="3">The sequence shown here is derived from an EMBL/GenBank/DDBJ whole genome shotgun (WGS) entry which is preliminary data.</text>
</comment>
<name>A0A1C7NZX3_9HYPH</name>
<dbReference type="STRING" id="1612624.ADU59_14895"/>
<dbReference type="InterPro" id="IPR032465">
    <property type="entry name" value="ACMSD"/>
</dbReference>
<dbReference type="OrthoDB" id="149172at2"/>